<dbReference type="RefSeq" id="WP_106932338.1">
    <property type="nucleotide sequence ID" value="NZ_PYFT01000001.1"/>
</dbReference>
<sequence length="160" mass="18723">MITDKEGINGSQNWFNGYIDKIEKATGQNHKKFGDFFLCPCCGYPTLTERVAWDICVLCHWEDDGQDDPHAHEVWGGPNSNYSLSEARENFRKHYTMYRPSDERAFSNGRVRKSSSGKLLLDKVALKKSIIERYQQLFNTTDEKQIQNLWREIEKLEKKL</sequence>
<dbReference type="AlphaFoldDB" id="A0A2T2YKY0"/>
<dbReference type="Proteomes" id="UP000240357">
    <property type="component" value="Unassembled WGS sequence"/>
</dbReference>
<comment type="caution">
    <text evidence="2">The sequence shown here is derived from an EMBL/GenBank/DDBJ whole genome shotgun (WGS) entry which is preliminary data.</text>
</comment>
<dbReference type="InterPro" id="IPR025983">
    <property type="entry name" value="Cys_rich_CPCC"/>
</dbReference>
<feature type="domain" description="Cysteine-rich CPCC" evidence="1">
    <location>
        <begin position="38"/>
        <end position="96"/>
    </location>
</feature>
<gene>
    <name evidence="2" type="ORF">AHMF7605_22970</name>
</gene>
<proteinExistence type="predicted"/>
<accession>A0A2T2YKY0</accession>
<reference evidence="2 3" key="1">
    <citation type="submission" date="2018-03" db="EMBL/GenBank/DDBJ databases">
        <title>Adhaeribacter sp. HMF7605 Genome sequencing and assembly.</title>
        <authorList>
            <person name="Kang H."/>
            <person name="Kang J."/>
            <person name="Cha I."/>
            <person name="Kim H."/>
            <person name="Joh K."/>
        </authorList>
    </citation>
    <scope>NUCLEOTIDE SEQUENCE [LARGE SCALE GENOMIC DNA]</scope>
    <source>
        <strain evidence="2 3">HMF7605</strain>
    </source>
</reference>
<evidence type="ECO:0000313" key="3">
    <source>
        <dbReference type="Proteomes" id="UP000240357"/>
    </source>
</evidence>
<protein>
    <recommendedName>
        <fullName evidence="1">Cysteine-rich CPCC domain-containing protein</fullName>
    </recommendedName>
</protein>
<dbReference type="OrthoDB" id="1456570at2"/>
<dbReference type="Pfam" id="PF14206">
    <property type="entry name" value="Cys_rich_CPCC"/>
    <property type="match status" value="1"/>
</dbReference>
<evidence type="ECO:0000313" key="2">
    <source>
        <dbReference type="EMBL" id="PSR56160.1"/>
    </source>
</evidence>
<evidence type="ECO:0000259" key="1">
    <source>
        <dbReference type="Pfam" id="PF14206"/>
    </source>
</evidence>
<keyword evidence="3" id="KW-1185">Reference proteome</keyword>
<organism evidence="2 3">
    <name type="scientific">Adhaeribacter arboris</name>
    <dbReference type="NCBI Taxonomy" id="2072846"/>
    <lineage>
        <taxon>Bacteria</taxon>
        <taxon>Pseudomonadati</taxon>
        <taxon>Bacteroidota</taxon>
        <taxon>Cytophagia</taxon>
        <taxon>Cytophagales</taxon>
        <taxon>Hymenobacteraceae</taxon>
        <taxon>Adhaeribacter</taxon>
    </lineage>
</organism>
<dbReference type="EMBL" id="PYFT01000001">
    <property type="protein sequence ID" value="PSR56160.1"/>
    <property type="molecule type" value="Genomic_DNA"/>
</dbReference>
<name>A0A2T2YKY0_9BACT</name>